<dbReference type="InterPro" id="IPR050266">
    <property type="entry name" value="AB_hydrolase_sf"/>
</dbReference>
<evidence type="ECO:0000256" key="3">
    <source>
        <dbReference type="ARBA" id="ARBA00022756"/>
    </source>
</evidence>
<dbReference type="NCBIfam" id="TIGR01738">
    <property type="entry name" value="bioH"/>
    <property type="match status" value="1"/>
</dbReference>
<dbReference type="PANTHER" id="PTHR43798:SF31">
    <property type="entry name" value="AB HYDROLASE SUPERFAMILY PROTEIN YCLE"/>
    <property type="match status" value="1"/>
</dbReference>
<dbReference type="HAMAP" id="MF_01260">
    <property type="entry name" value="Carboxylester"/>
    <property type="match status" value="1"/>
</dbReference>
<dbReference type="EC" id="3.1.1.85" evidence="5"/>
<evidence type="ECO:0000259" key="6">
    <source>
        <dbReference type="Pfam" id="PF00561"/>
    </source>
</evidence>
<dbReference type="PANTHER" id="PTHR43798">
    <property type="entry name" value="MONOACYLGLYCEROL LIPASE"/>
    <property type="match status" value="1"/>
</dbReference>
<feature type="binding site" evidence="5">
    <location>
        <begin position="82"/>
        <end position="83"/>
    </location>
    <ligand>
        <name>substrate</name>
    </ligand>
</feature>
<comment type="pathway">
    <text evidence="5">Cofactor biosynthesis; biotin biosynthesis.</text>
</comment>
<name>A0ABP9B5W3_9GAMM</name>
<feature type="active site" description="Nucleophile" evidence="5">
    <location>
        <position position="82"/>
    </location>
</feature>
<reference evidence="8" key="1">
    <citation type="journal article" date="2019" name="Int. J. Syst. Evol. Microbiol.">
        <title>The Global Catalogue of Microorganisms (GCM) 10K type strain sequencing project: providing services to taxonomists for standard genome sequencing and annotation.</title>
        <authorList>
            <consortium name="The Broad Institute Genomics Platform"/>
            <consortium name="The Broad Institute Genome Sequencing Center for Infectious Disease"/>
            <person name="Wu L."/>
            <person name="Ma J."/>
        </authorList>
    </citation>
    <scope>NUCLEOTIDE SEQUENCE [LARGE SCALE GENOMIC DNA]</scope>
    <source>
        <strain evidence="8">JCM 18204</strain>
    </source>
</reference>
<comment type="subunit">
    <text evidence="5">Monomer.</text>
</comment>
<proteinExistence type="inferred from homology"/>
<keyword evidence="2 5" id="KW-0963">Cytoplasm</keyword>
<keyword evidence="3 5" id="KW-0093">Biotin biosynthesis</keyword>
<dbReference type="InterPro" id="IPR000073">
    <property type="entry name" value="AB_hydrolase_1"/>
</dbReference>
<dbReference type="EMBL" id="BAABJE010000005">
    <property type="protein sequence ID" value="GAA4790114.1"/>
    <property type="molecule type" value="Genomic_DNA"/>
</dbReference>
<comment type="catalytic activity">
    <reaction evidence="5">
        <text>6-carboxyhexanoyl-[ACP] methyl ester + H2O = 6-carboxyhexanoyl-[ACP] + methanol + H(+)</text>
        <dbReference type="Rhea" id="RHEA:42700"/>
        <dbReference type="Rhea" id="RHEA-COMP:9955"/>
        <dbReference type="Rhea" id="RHEA-COMP:10186"/>
        <dbReference type="ChEBI" id="CHEBI:15377"/>
        <dbReference type="ChEBI" id="CHEBI:15378"/>
        <dbReference type="ChEBI" id="CHEBI:17790"/>
        <dbReference type="ChEBI" id="CHEBI:78846"/>
        <dbReference type="ChEBI" id="CHEBI:82735"/>
        <dbReference type="EC" id="3.1.1.85"/>
    </reaction>
</comment>
<comment type="similarity">
    <text evidence="5">Belongs to the AB hydrolase superfamily. Carboxylesterase BioH family.</text>
</comment>
<feature type="binding site" evidence="5">
    <location>
        <position position="241"/>
    </location>
    <ligand>
        <name>substrate</name>
    </ligand>
</feature>
<comment type="function">
    <text evidence="5">The physiological role of BioH is to remove the methyl group introduced by BioC when the pimeloyl moiety is complete. It allows to synthesize pimeloyl-ACP via the fatty acid synthetic pathway through the hydrolysis of the ester bonds of pimeloyl-ACP esters.</text>
</comment>
<evidence type="ECO:0000256" key="2">
    <source>
        <dbReference type="ARBA" id="ARBA00022490"/>
    </source>
</evidence>
<evidence type="ECO:0000256" key="4">
    <source>
        <dbReference type="ARBA" id="ARBA00022801"/>
    </source>
</evidence>
<dbReference type="Pfam" id="PF00561">
    <property type="entry name" value="Abhydrolase_1"/>
    <property type="match status" value="1"/>
</dbReference>
<organism evidence="7 8">
    <name type="scientific">Lysobacter hankyongensis</name>
    <dbReference type="NCBI Taxonomy" id="1176535"/>
    <lineage>
        <taxon>Bacteria</taxon>
        <taxon>Pseudomonadati</taxon>
        <taxon>Pseudomonadota</taxon>
        <taxon>Gammaproteobacteria</taxon>
        <taxon>Lysobacterales</taxon>
        <taxon>Lysobacteraceae</taxon>
        <taxon>Lysobacter</taxon>
    </lineage>
</organism>
<evidence type="ECO:0000256" key="1">
    <source>
        <dbReference type="ARBA" id="ARBA00022487"/>
    </source>
</evidence>
<keyword evidence="4 5" id="KW-0378">Hydrolase</keyword>
<evidence type="ECO:0000256" key="5">
    <source>
        <dbReference type="HAMAP-Rule" id="MF_01260"/>
    </source>
</evidence>
<sequence length="270" mass="29330">MSARLHTTISGEGPPLVLIHGWAMHGGVFAPLVERLRDRYTLHLVDLPGHGLSRDDATPLAFDAVCDALHAQLPVAPWIGWSLGGMFALHAAVHAPERVPALVALCSSPCFVRGPDWRYGVSAEIFRDFAKGLGDDYRATLDRFVALEAFGSDHAKDEIRALRAELFARGEPAARVLVDGLHILETADQRPLLPQLRVPSLWIAGRRDRLVDPRAMREAAEIVERAGHAPATFAQIEHAGHAPFLTHVDEVVGHLAEFLVDFPAATGGDA</sequence>
<keyword evidence="1 5" id="KW-0719">Serine esterase</keyword>
<comment type="caution">
    <text evidence="7">The sequence shown here is derived from an EMBL/GenBank/DDBJ whole genome shotgun (WGS) entry which is preliminary data.</text>
</comment>
<comment type="subcellular location">
    <subcellularLocation>
        <location evidence="5">Cytoplasm</location>
    </subcellularLocation>
</comment>
<evidence type="ECO:0000313" key="8">
    <source>
        <dbReference type="Proteomes" id="UP001499959"/>
    </source>
</evidence>
<feature type="active site" evidence="5">
    <location>
        <position position="208"/>
    </location>
</feature>
<dbReference type="Gene3D" id="3.40.50.1820">
    <property type="entry name" value="alpha/beta hydrolase"/>
    <property type="match status" value="1"/>
</dbReference>
<feature type="domain" description="AB hydrolase-1" evidence="6">
    <location>
        <begin position="14"/>
        <end position="247"/>
    </location>
</feature>
<keyword evidence="8" id="KW-1185">Reference proteome</keyword>
<protein>
    <recommendedName>
        <fullName evidence="5">Pimeloyl-[acyl-carrier protein] methyl ester esterase</fullName>
        <ecNumber evidence="5">3.1.1.85</ecNumber>
    </recommendedName>
    <alternativeName>
        <fullName evidence="5">Biotin synthesis protein BioH</fullName>
    </alternativeName>
    <alternativeName>
        <fullName evidence="5">Carboxylesterase BioH</fullName>
    </alternativeName>
</protein>
<dbReference type="SUPFAM" id="SSF53474">
    <property type="entry name" value="alpha/beta-Hydrolases"/>
    <property type="match status" value="1"/>
</dbReference>
<feature type="active site" evidence="5">
    <location>
        <position position="241"/>
    </location>
</feature>
<evidence type="ECO:0000313" key="7">
    <source>
        <dbReference type="EMBL" id="GAA4790114.1"/>
    </source>
</evidence>
<comment type="caution">
    <text evidence="5">Lacks conserved residue(s) required for the propagation of feature annotation.</text>
</comment>
<dbReference type="Proteomes" id="UP001499959">
    <property type="component" value="Unassembled WGS sequence"/>
</dbReference>
<gene>
    <name evidence="5 7" type="primary">bioH</name>
    <name evidence="7" type="ORF">GCM10023307_14240</name>
</gene>
<dbReference type="InterPro" id="IPR010076">
    <property type="entry name" value="BioH"/>
</dbReference>
<dbReference type="InterPro" id="IPR029058">
    <property type="entry name" value="AB_hydrolase_fold"/>
</dbReference>
<accession>A0ABP9B5W3</accession>
<feature type="binding site" evidence="5">
    <location>
        <position position="22"/>
    </location>
    <ligand>
        <name>substrate</name>
    </ligand>
</feature>